<protein>
    <submittedName>
        <fullName evidence="1">Uncharacterized protein</fullName>
    </submittedName>
</protein>
<proteinExistence type="predicted"/>
<name>A0AA88P063_9TELE</name>
<dbReference type="AlphaFoldDB" id="A0AA88P063"/>
<gene>
    <name evidence="1" type="ORF">Q8A67_023588</name>
</gene>
<sequence length="74" mass="8082">MADVTACVGEYRLCCQPGVSLMKIGIQTVWRAVCCRTDSNIRCSNAENKQTDLVLCRKVPLGVSGPLNSLNKRP</sequence>
<dbReference type="Proteomes" id="UP001187343">
    <property type="component" value="Unassembled WGS sequence"/>
</dbReference>
<dbReference type="EMBL" id="JAUYZG010000023">
    <property type="protein sequence ID" value="KAK2871061.1"/>
    <property type="molecule type" value="Genomic_DNA"/>
</dbReference>
<accession>A0AA88P063</accession>
<comment type="caution">
    <text evidence="1">The sequence shown here is derived from an EMBL/GenBank/DDBJ whole genome shotgun (WGS) entry which is preliminary data.</text>
</comment>
<evidence type="ECO:0000313" key="1">
    <source>
        <dbReference type="EMBL" id="KAK2871061.1"/>
    </source>
</evidence>
<keyword evidence="2" id="KW-1185">Reference proteome</keyword>
<evidence type="ECO:0000313" key="2">
    <source>
        <dbReference type="Proteomes" id="UP001187343"/>
    </source>
</evidence>
<organism evidence="1 2">
    <name type="scientific">Cirrhinus molitorella</name>
    <name type="common">mud carp</name>
    <dbReference type="NCBI Taxonomy" id="172907"/>
    <lineage>
        <taxon>Eukaryota</taxon>
        <taxon>Metazoa</taxon>
        <taxon>Chordata</taxon>
        <taxon>Craniata</taxon>
        <taxon>Vertebrata</taxon>
        <taxon>Euteleostomi</taxon>
        <taxon>Actinopterygii</taxon>
        <taxon>Neopterygii</taxon>
        <taxon>Teleostei</taxon>
        <taxon>Ostariophysi</taxon>
        <taxon>Cypriniformes</taxon>
        <taxon>Cyprinidae</taxon>
        <taxon>Labeoninae</taxon>
        <taxon>Labeonini</taxon>
        <taxon>Cirrhinus</taxon>
    </lineage>
</organism>
<reference evidence="1" key="1">
    <citation type="submission" date="2023-08" db="EMBL/GenBank/DDBJ databases">
        <title>Chromosome-level Genome Assembly of mud carp (Cirrhinus molitorella).</title>
        <authorList>
            <person name="Liu H."/>
        </authorList>
    </citation>
    <scope>NUCLEOTIDE SEQUENCE</scope>
    <source>
        <strain evidence="1">Prfri</strain>
        <tissue evidence="1">Muscle</tissue>
    </source>
</reference>